<protein>
    <submittedName>
        <fullName evidence="1">Uncharacterized protein</fullName>
    </submittedName>
</protein>
<keyword evidence="2" id="KW-1185">Reference proteome</keyword>
<reference evidence="2" key="1">
    <citation type="submission" date="2016-12" db="EMBL/GenBank/DDBJ databases">
        <authorList>
            <person name="Brunel B."/>
        </authorList>
    </citation>
    <scope>NUCLEOTIDE SEQUENCE [LARGE SCALE GENOMIC DNA]</scope>
</reference>
<name>A0A2P9AU34_9HYPH</name>
<dbReference type="RefSeq" id="WP_165848784.1">
    <property type="nucleotide sequence ID" value="NZ_FUIG01000057.1"/>
</dbReference>
<accession>A0A2P9AU34</accession>
<dbReference type="EMBL" id="FUIG01000057">
    <property type="protein sequence ID" value="SJM34660.1"/>
    <property type="molecule type" value="Genomic_DNA"/>
</dbReference>
<gene>
    <name evidence="1" type="ORF">BQ8482_480143</name>
</gene>
<proteinExistence type="predicted"/>
<dbReference type="Proteomes" id="UP000245698">
    <property type="component" value="Unassembled WGS sequence"/>
</dbReference>
<dbReference type="AlphaFoldDB" id="A0A2P9AU34"/>
<evidence type="ECO:0000313" key="1">
    <source>
        <dbReference type="EMBL" id="SJM34660.1"/>
    </source>
</evidence>
<organism evidence="1 2">
    <name type="scientific">Mesorhizobium delmotii</name>
    <dbReference type="NCBI Taxonomy" id="1631247"/>
    <lineage>
        <taxon>Bacteria</taxon>
        <taxon>Pseudomonadati</taxon>
        <taxon>Pseudomonadota</taxon>
        <taxon>Alphaproteobacteria</taxon>
        <taxon>Hyphomicrobiales</taxon>
        <taxon>Phyllobacteriaceae</taxon>
        <taxon>Mesorhizobium</taxon>
    </lineage>
</organism>
<sequence>MSSSDKMGEIIRVNLRVDPNAIANLAALLKQGRVHSGMKWRSWLSRTLSQGLFASGLRARFEAFWLSPEIEAEDLHSNSEVVKDFSKSSKQCAPDEQKKCIEMPVNFV</sequence>
<evidence type="ECO:0000313" key="2">
    <source>
        <dbReference type="Proteomes" id="UP000245698"/>
    </source>
</evidence>